<feature type="compositionally biased region" description="Basic and acidic residues" evidence="1">
    <location>
        <begin position="309"/>
        <end position="320"/>
    </location>
</feature>
<protein>
    <submittedName>
        <fullName evidence="2">Uncharacterized protein</fullName>
    </submittedName>
</protein>
<proteinExistence type="predicted"/>
<feature type="compositionally biased region" description="Basic and acidic residues" evidence="1">
    <location>
        <begin position="359"/>
        <end position="370"/>
    </location>
</feature>
<accession>A0A5A5TBP4</accession>
<feature type="region of interest" description="Disordered" evidence="1">
    <location>
        <begin position="502"/>
        <end position="593"/>
    </location>
</feature>
<keyword evidence="3" id="KW-1185">Reference proteome</keyword>
<evidence type="ECO:0000256" key="1">
    <source>
        <dbReference type="SAM" id="MobiDB-lite"/>
    </source>
</evidence>
<dbReference type="EMBL" id="BIXY01000030">
    <property type="protein sequence ID" value="GCF08777.1"/>
    <property type="molecule type" value="Genomic_DNA"/>
</dbReference>
<feature type="region of interest" description="Disordered" evidence="1">
    <location>
        <begin position="244"/>
        <end position="381"/>
    </location>
</feature>
<sequence length="805" mass="91650">MQQSVLGERGRRGEAQPVSEFAAVTLSQNNVYEHINADVLEFIATLFPTGGLEFIARVLQNAKIIQNVLPGLEFLGEKVAVISVRTIRHLAQAIHWGYDTTHKYVVVFAALGLLFRHKHGKEVQLVFPLQKIEKPTTVAALDKLITQSRPKVSQFTRKVKERLILNKLLASHLDMEMGPFPLDADAPIRLHNAVYGPMLEIMRSEDIEASKGQHIALRIISEVMSKIFSPSTFTVDKQAISPKMRIEKTSKQTKKTIQASPRQSTRETRKSLPEIQKVSSQGRLETEHVEPESTEKSPFSWKVSSQGRLETEHVESESTEKSSSPWKVSSQGRLETEHVEPESTEKSPSRWKVSSQGRLETEHVEPESTEKSSYADGYPQKDEEVYQQPYEEKTFEEESLEGENLIVSVLYRYDDLLTDPNVCWQRSALPPIFFKQVHDQLYTHYLRMYNAGLLSRTRGYMWKSIELNIIRTLALSYRIRNFNACAYVFECTGRQYIPTDKDQYPPAVDSQQPVASQYPPAVDSQQPVASQYPPAVDSQQPVASQYPPAVDSQQPVASQYPPAVDSQQPVASQYPPAVDSQQPVASQYPPAVDSFASEYPSTVANTTLTESTPQAASEGCLQEPEDEEDPYVRHQRFWDNIAKAANTTPPRIPETIDSELYVKDLYEVLRERNINILFNILFNNVTLRREGARFLSETFDSQETDKEKLHKQNEQLLSNFSAKVVMNAFFDTVLSMHEPGYTTLQNPGAYFTSRCKYYKHHAVEEETLKLINNYATMTYEQFAAEMRILINSGKKIRTKQYKRSR</sequence>
<feature type="compositionally biased region" description="Polar residues" evidence="1">
    <location>
        <begin position="321"/>
        <end position="333"/>
    </location>
</feature>
<dbReference type="Proteomes" id="UP000322530">
    <property type="component" value="Unassembled WGS sequence"/>
</dbReference>
<feature type="compositionally biased region" description="Basic and acidic residues" evidence="1">
    <location>
        <begin position="284"/>
        <end position="295"/>
    </location>
</feature>
<name>A0A5A5TBP4_9CHLR</name>
<reference evidence="2 3" key="1">
    <citation type="submission" date="2019-01" db="EMBL/GenBank/DDBJ databases">
        <title>Draft genome sequence of Dictyobacter sp. Uno17.</title>
        <authorList>
            <person name="Wang C.M."/>
            <person name="Zheng Y."/>
            <person name="Sakai Y."/>
            <person name="Abe K."/>
            <person name="Yokota A."/>
            <person name="Yabe S."/>
        </authorList>
    </citation>
    <scope>NUCLEOTIDE SEQUENCE [LARGE SCALE GENOMIC DNA]</scope>
    <source>
        <strain evidence="2 3">Uno17</strain>
    </source>
</reference>
<evidence type="ECO:0000313" key="3">
    <source>
        <dbReference type="Proteomes" id="UP000322530"/>
    </source>
</evidence>
<comment type="caution">
    <text evidence="2">The sequence shown here is derived from an EMBL/GenBank/DDBJ whole genome shotgun (WGS) entry which is preliminary data.</text>
</comment>
<organism evidence="2 3">
    <name type="scientific">Dictyobacter arantiisoli</name>
    <dbReference type="NCBI Taxonomy" id="2014874"/>
    <lineage>
        <taxon>Bacteria</taxon>
        <taxon>Bacillati</taxon>
        <taxon>Chloroflexota</taxon>
        <taxon>Ktedonobacteria</taxon>
        <taxon>Ktedonobacterales</taxon>
        <taxon>Dictyobacteraceae</taxon>
        <taxon>Dictyobacter</taxon>
    </lineage>
</organism>
<feature type="region of interest" description="Disordered" evidence="1">
    <location>
        <begin position="608"/>
        <end position="630"/>
    </location>
</feature>
<evidence type="ECO:0000313" key="2">
    <source>
        <dbReference type="EMBL" id="GCF08777.1"/>
    </source>
</evidence>
<gene>
    <name evidence="2" type="ORF">KDI_23410</name>
</gene>
<feature type="compositionally biased region" description="Basic and acidic residues" evidence="1">
    <location>
        <begin position="334"/>
        <end position="348"/>
    </location>
</feature>
<dbReference type="AlphaFoldDB" id="A0A5A5TBP4"/>